<comment type="similarity">
    <text evidence="1 2 3">Belongs to the cullin family.</text>
</comment>
<gene>
    <name evidence="5" type="ORF">M9Y10_022334</name>
</gene>
<dbReference type="InterPro" id="IPR001373">
    <property type="entry name" value="Cullin_N"/>
</dbReference>
<evidence type="ECO:0000256" key="3">
    <source>
        <dbReference type="RuleBase" id="RU003829"/>
    </source>
</evidence>
<dbReference type="Proteomes" id="UP001470230">
    <property type="component" value="Unassembled WGS sequence"/>
</dbReference>
<proteinExistence type="inferred from homology"/>
<dbReference type="InterPro" id="IPR036317">
    <property type="entry name" value="Cullin_homology_sf"/>
</dbReference>
<evidence type="ECO:0000256" key="2">
    <source>
        <dbReference type="PROSITE-ProRule" id="PRU00330"/>
    </source>
</evidence>
<organism evidence="5 6">
    <name type="scientific">Tritrichomonas musculus</name>
    <dbReference type="NCBI Taxonomy" id="1915356"/>
    <lineage>
        <taxon>Eukaryota</taxon>
        <taxon>Metamonada</taxon>
        <taxon>Parabasalia</taxon>
        <taxon>Tritrichomonadida</taxon>
        <taxon>Tritrichomonadidae</taxon>
        <taxon>Tritrichomonas</taxon>
    </lineage>
</organism>
<keyword evidence="6" id="KW-1185">Reference proteome</keyword>
<evidence type="ECO:0000313" key="6">
    <source>
        <dbReference type="Proteomes" id="UP001470230"/>
    </source>
</evidence>
<protein>
    <recommendedName>
        <fullName evidence="4">Cullin family profile domain-containing protein</fullName>
    </recommendedName>
</protein>
<evidence type="ECO:0000256" key="1">
    <source>
        <dbReference type="ARBA" id="ARBA00006019"/>
    </source>
</evidence>
<dbReference type="SUPFAM" id="SSF75632">
    <property type="entry name" value="Cullin homology domain"/>
    <property type="match status" value="1"/>
</dbReference>
<dbReference type="InterPro" id="IPR016159">
    <property type="entry name" value="Cullin_repeat-like_dom_sf"/>
</dbReference>
<sequence length="627" mass="72306">MQNGERRQLILQEGNGVDAIKSQITNIFGENKSLQSFSTLYLEIKKLFDASPAKLKACLNEALSACLGQCYEELSKVSDVEIIPRFVSVYRGYQCIYAIVKGSCIGDLEILNSIQEIYKNTLKLENTENSLFETLFSQVEQVINSARSSDVLNNDNLNNISQIIEMYYNFDLKDQVNDKMDEGTEIFYSDFFGNMDINNFSEFLLKSIDQFNKEKSIFEKIMPGDYLYETFFNELFDDRSEKPRFLRGEQPSILKEFISLSQKPNLESKDTLPFKWLVKYYYQYRESSDVLNVCNVCAEYIKNKMLELKPRFVTPSQPSRVISQNISDLIILEESLSSVYLLLFEGINGAREKLDDEMSLALNNESFKICESLNTFLDVKGKEYMPGIEKLPREQFPSIIAKFYNLIINKRKFEEIYQKKMINRIIDQGLAVTYSESPLINEMRKPDNTSFLNTLNQYVNEIALSQKIEYNFAGKESRITPVIFKRGDFTQNLEDAVDVPTEISTYNQEFSSFYQSLNPTENLRLLNDLSQIILVLQYPTRANKMQKVRVITGLATGYLIQLIAQAPQNVADLLNEHGPLTQKRLDMLAGSYLFLIKDGKISINLDYLKQGRRSIKVSLKEPRRANT</sequence>
<accession>A0ABR2KS11</accession>
<feature type="domain" description="Cullin family profile" evidence="4">
    <location>
        <begin position="368"/>
        <end position="593"/>
    </location>
</feature>
<evidence type="ECO:0000259" key="4">
    <source>
        <dbReference type="PROSITE" id="PS50069"/>
    </source>
</evidence>
<dbReference type="EMBL" id="JAPFFF010000003">
    <property type="protein sequence ID" value="KAK8893905.1"/>
    <property type="molecule type" value="Genomic_DNA"/>
</dbReference>
<dbReference type="PROSITE" id="PS50069">
    <property type="entry name" value="CULLIN_2"/>
    <property type="match status" value="1"/>
</dbReference>
<reference evidence="5 6" key="1">
    <citation type="submission" date="2024-04" db="EMBL/GenBank/DDBJ databases">
        <title>Tritrichomonas musculus Genome.</title>
        <authorList>
            <person name="Alves-Ferreira E."/>
            <person name="Grigg M."/>
            <person name="Lorenzi H."/>
            <person name="Galac M."/>
        </authorList>
    </citation>
    <scope>NUCLEOTIDE SEQUENCE [LARGE SCALE GENOMIC DNA]</scope>
    <source>
        <strain evidence="5 6">EAF2021</strain>
    </source>
</reference>
<dbReference type="Pfam" id="PF00888">
    <property type="entry name" value="Cullin"/>
    <property type="match status" value="1"/>
</dbReference>
<dbReference type="SUPFAM" id="SSF74788">
    <property type="entry name" value="Cullin repeat-like"/>
    <property type="match status" value="1"/>
</dbReference>
<evidence type="ECO:0000313" key="5">
    <source>
        <dbReference type="EMBL" id="KAK8893905.1"/>
    </source>
</evidence>
<dbReference type="InterPro" id="IPR016158">
    <property type="entry name" value="Cullin_homology"/>
</dbReference>
<name>A0ABR2KS11_9EUKA</name>
<dbReference type="Gene3D" id="1.20.1310.10">
    <property type="entry name" value="Cullin Repeats"/>
    <property type="match status" value="1"/>
</dbReference>
<comment type="caution">
    <text evidence="5">The sequence shown here is derived from an EMBL/GenBank/DDBJ whole genome shotgun (WGS) entry which is preliminary data.</text>
</comment>